<feature type="domain" description="Mannose-6-phosphate isomerase type II C-terminal" evidence="10">
    <location>
        <begin position="335"/>
        <end position="449"/>
    </location>
</feature>
<keyword evidence="5" id="KW-0547">Nucleotide-binding</keyword>
<dbReference type="PANTHER" id="PTHR46390:SF1">
    <property type="entry name" value="MANNOSE-1-PHOSPHATE GUANYLYLTRANSFERASE"/>
    <property type="match status" value="1"/>
</dbReference>
<dbReference type="Pfam" id="PF01050">
    <property type="entry name" value="MannoseP_isomer"/>
    <property type="match status" value="1"/>
</dbReference>
<sequence>MHTVILAGGGGTRLWPLSREQYPKQFIKLFDDSSLFQKTLERALIFSAPDEIYVVTNEKHKFMVLEQISEKEIEIPEENVLLEPLAKNTLPAIYFAVKTIAERNGDTKITVLPSDHLIIANEEYRKAFQRAEKLAESKLVTFGIKPTRPHTGYGYIKPGKKIDGGYEVDAFVEKPDFEKAKEYIEKGYLWNSGMFLFKSSIFIEECKKYQPELVKAFEINSLSEVYTKVPEVSIDYGIMEKTDKAAVVHFEASWSDVGSFDALYEVFEKDSNGNVAKGECILLDSSDNFILGERLIATVGIDNAIVVDTRDAILVCSRKDAQKVKNIVEILRSRGDNRAEIHKTVYRPWGSFTVLEEGEFYKIKKLTVLPKRRLSLQRHYHRSEHWVVVKGTAKVTVGDKEFFLRKGESTFIAAGEVHRLENPGLITLEIIEVQIGEYIGEDDIERFQDDFGRV</sequence>
<dbReference type="InterPro" id="IPR006375">
    <property type="entry name" value="Man1P_GuaTrfase/Man6P_Isoase"/>
</dbReference>
<dbReference type="FunFam" id="3.90.550.10:FF:000046">
    <property type="entry name" value="Mannose-1-phosphate guanylyltransferase (GDP)"/>
    <property type="match status" value="1"/>
</dbReference>
<dbReference type="Proteomes" id="UP000008136">
    <property type="component" value="Chromosome"/>
</dbReference>
<evidence type="ECO:0000259" key="11">
    <source>
        <dbReference type="Pfam" id="PF22640"/>
    </source>
</evidence>
<dbReference type="GO" id="GO:0004475">
    <property type="term" value="F:mannose-1-phosphate guanylyltransferase (GTP) activity"/>
    <property type="evidence" value="ECO:0007669"/>
    <property type="project" value="UniProtKB-EC"/>
</dbReference>
<dbReference type="InterPro" id="IPR001538">
    <property type="entry name" value="Man6P_isomerase-2_C"/>
</dbReference>
<gene>
    <name evidence="12" type="ordered locus">Arcve_0992</name>
</gene>
<comment type="catalytic activity">
    <reaction evidence="7">
        <text>alpha-D-mannose 1-phosphate + GTP + H(+) = GDP-alpha-D-mannose + diphosphate</text>
        <dbReference type="Rhea" id="RHEA:15229"/>
        <dbReference type="ChEBI" id="CHEBI:15378"/>
        <dbReference type="ChEBI" id="CHEBI:33019"/>
        <dbReference type="ChEBI" id="CHEBI:37565"/>
        <dbReference type="ChEBI" id="CHEBI:57527"/>
        <dbReference type="ChEBI" id="CHEBI:58409"/>
        <dbReference type="EC" id="2.7.7.13"/>
    </reaction>
</comment>
<evidence type="ECO:0000256" key="6">
    <source>
        <dbReference type="ARBA" id="ARBA00023134"/>
    </source>
</evidence>
<organism evidence="12 13">
    <name type="scientific">Archaeoglobus veneficus (strain DSM 11195 / SNP6)</name>
    <dbReference type="NCBI Taxonomy" id="693661"/>
    <lineage>
        <taxon>Archaea</taxon>
        <taxon>Methanobacteriati</taxon>
        <taxon>Methanobacteriota</taxon>
        <taxon>Archaeoglobi</taxon>
        <taxon>Archaeoglobales</taxon>
        <taxon>Archaeoglobaceae</taxon>
        <taxon>Archaeoglobus</taxon>
    </lineage>
</organism>
<dbReference type="PANTHER" id="PTHR46390">
    <property type="entry name" value="MANNOSE-1-PHOSPHATE GUANYLYLTRANSFERASE"/>
    <property type="match status" value="1"/>
</dbReference>
<dbReference type="InterPro" id="IPR049577">
    <property type="entry name" value="GMPP_N"/>
</dbReference>
<evidence type="ECO:0000256" key="4">
    <source>
        <dbReference type="ARBA" id="ARBA00022695"/>
    </source>
</evidence>
<accession>F2KSV8</accession>
<feature type="domain" description="Nucleotidyl transferase" evidence="9">
    <location>
        <begin position="3"/>
        <end position="271"/>
    </location>
</feature>
<dbReference type="KEGG" id="ave:Arcve_0992"/>
<protein>
    <recommendedName>
        <fullName evidence="2">mannose-1-phosphate guanylyltransferase</fullName>
        <ecNumber evidence="2">2.7.7.13</ecNumber>
    </recommendedName>
</protein>
<dbReference type="FunFam" id="2.60.120.10:FF:000032">
    <property type="entry name" value="Mannose-1-phosphate guanylyltransferase/mannose-6-phosphate isomerase"/>
    <property type="match status" value="1"/>
</dbReference>
<evidence type="ECO:0000259" key="9">
    <source>
        <dbReference type="Pfam" id="PF00483"/>
    </source>
</evidence>
<evidence type="ECO:0000256" key="3">
    <source>
        <dbReference type="ARBA" id="ARBA00022679"/>
    </source>
</evidence>
<keyword evidence="12" id="KW-0413">Isomerase</keyword>
<dbReference type="GO" id="GO:0009298">
    <property type="term" value="P:GDP-mannose biosynthetic process"/>
    <property type="evidence" value="ECO:0007669"/>
    <property type="project" value="TreeGrafter"/>
</dbReference>
<dbReference type="CDD" id="cd02509">
    <property type="entry name" value="GDP-M1P_Guanylyltransferase"/>
    <property type="match status" value="1"/>
</dbReference>
<dbReference type="Pfam" id="PF00483">
    <property type="entry name" value="NTP_transferase"/>
    <property type="match status" value="1"/>
</dbReference>
<dbReference type="InterPro" id="IPR051161">
    <property type="entry name" value="Mannose-6P_isomerase_type2"/>
</dbReference>
<keyword evidence="3 12" id="KW-0808">Transferase</keyword>
<name>F2KSV8_ARCVS</name>
<dbReference type="Gene3D" id="3.90.550.10">
    <property type="entry name" value="Spore Coat Polysaccharide Biosynthesis Protein SpsA, Chain A"/>
    <property type="match status" value="1"/>
</dbReference>
<dbReference type="GO" id="GO:0000271">
    <property type="term" value="P:polysaccharide biosynthetic process"/>
    <property type="evidence" value="ECO:0007669"/>
    <property type="project" value="InterPro"/>
</dbReference>
<dbReference type="CDD" id="cd02213">
    <property type="entry name" value="cupin_PMI_typeII_C"/>
    <property type="match status" value="1"/>
</dbReference>
<keyword evidence="4 12" id="KW-0548">Nucleotidyltransferase</keyword>
<dbReference type="EC" id="2.7.7.13" evidence="2"/>
<dbReference type="GeneID" id="10394102"/>
<dbReference type="InterPro" id="IPR011051">
    <property type="entry name" value="RmlC_Cupin_sf"/>
</dbReference>
<evidence type="ECO:0000313" key="12">
    <source>
        <dbReference type="EMBL" id="AEA47003.1"/>
    </source>
</evidence>
<feature type="domain" description="MannoseP isomerase/GMP-like beta-helix" evidence="11">
    <location>
        <begin position="278"/>
        <end position="331"/>
    </location>
</feature>
<dbReference type="Pfam" id="PF22640">
    <property type="entry name" value="ManC_GMP_beta-helix"/>
    <property type="match status" value="1"/>
</dbReference>
<proteinExistence type="inferred from homology"/>
<dbReference type="InterPro" id="IPR014710">
    <property type="entry name" value="RmlC-like_jellyroll"/>
</dbReference>
<dbReference type="AlphaFoldDB" id="F2KSV8"/>
<dbReference type="GO" id="GO:0016853">
    <property type="term" value="F:isomerase activity"/>
    <property type="evidence" value="ECO:0007669"/>
    <property type="project" value="UniProtKB-KW"/>
</dbReference>
<dbReference type="SUPFAM" id="SSF53448">
    <property type="entry name" value="Nucleotide-diphospho-sugar transferases"/>
    <property type="match status" value="1"/>
</dbReference>
<keyword evidence="6" id="KW-0342">GTP-binding</keyword>
<evidence type="ECO:0000256" key="8">
    <source>
        <dbReference type="RuleBase" id="RU004190"/>
    </source>
</evidence>
<dbReference type="InterPro" id="IPR029044">
    <property type="entry name" value="Nucleotide-diphossugar_trans"/>
</dbReference>
<dbReference type="NCBIfam" id="TIGR01479">
    <property type="entry name" value="GMP_PMI"/>
    <property type="match status" value="1"/>
</dbReference>
<dbReference type="RefSeq" id="WP_013683667.1">
    <property type="nucleotide sequence ID" value="NC_015320.1"/>
</dbReference>
<dbReference type="SUPFAM" id="SSF51182">
    <property type="entry name" value="RmlC-like cupins"/>
    <property type="match status" value="1"/>
</dbReference>
<evidence type="ECO:0000259" key="10">
    <source>
        <dbReference type="Pfam" id="PF01050"/>
    </source>
</evidence>
<dbReference type="EMBL" id="CP002588">
    <property type="protein sequence ID" value="AEA47003.1"/>
    <property type="molecule type" value="Genomic_DNA"/>
</dbReference>
<comment type="similarity">
    <text evidence="1 8">Belongs to the mannose-6-phosphate isomerase type 2 family.</text>
</comment>
<dbReference type="InterPro" id="IPR005835">
    <property type="entry name" value="NTP_transferase_dom"/>
</dbReference>
<dbReference type="Gene3D" id="2.60.120.10">
    <property type="entry name" value="Jelly Rolls"/>
    <property type="match status" value="1"/>
</dbReference>
<dbReference type="GO" id="GO:0005525">
    <property type="term" value="F:GTP binding"/>
    <property type="evidence" value="ECO:0007669"/>
    <property type="project" value="UniProtKB-KW"/>
</dbReference>
<dbReference type="InterPro" id="IPR054566">
    <property type="entry name" value="ManC/GMP-like_b-helix"/>
</dbReference>
<dbReference type="HOGENOM" id="CLU_035527_1_0_2"/>
<keyword evidence="13" id="KW-1185">Reference proteome</keyword>
<evidence type="ECO:0000313" key="13">
    <source>
        <dbReference type="Proteomes" id="UP000008136"/>
    </source>
</evidence>
<dbReference type="eggNOG" id="arCOG02427">
    <property type="taxonomic scope" value="Archaea"/>
</dbReference>
<evidence type="ECO:0000256" key="2">
    <source>
        <dbReference type="ARBA" id="ARBA00012387"/>
    </source>
</evidence>
<evidence type="ECO:0000256" key="5">
    <source>
        <dbReference type="ARBA" id="ARBA00022741"/>
    </source>
</evidence>
<evidence type="ECO:0000256" key="7">
    <source>
        <dbReference type="ARBA" id="ARBA00047343"/>
    </source>
</evidence>
<reference evidence="12 13" key="1">
    <citation type="submission" date="2011-03" db="EMBL/GenBank/DDBJ databases">
        <title>The complete genome of Archaeoglobus veneficus SNP6.</title>
        <authorList>
            <consortium name="US DOE Joint Genome Institute (JGI-PGF)"/>
            <person name="Lucas S."/>
            <person name="Copeland A."/>
            <person name="Lapidus A."/>
            <person name="Bruce D."/>
            <person name="Goodwin L."/>
            <person name="Pitluck S."/>
            <person name="Kyrpides N."/>
            <person name="Mavromatis K."/>
            <person name="Pagani I."/>
            <person name="Ivanova N."/>
            <person name="Mikhailova N."/>
            <person name="Lu M."/>
            <person name="Detter J.C."/>
            <person name="Tapia R."/>
            <person name="Han C."/>
            <person name="Land M."/>
            <person name="Hauser L."/>
            <person name="Markowitz V."/>
            <person name="Cheng J.-F."/>
            <person name="Hugenholtz P."/>
            <person name="Woyke T."/>
            <person name="Wu D."/>
            <person name="Spring S."/>
            <person name="Brambilla E."/>
            <person name="Klenk H.-P."/>
            <person name="Eisen J.A."/>
        </authorList>
    </citation>
    <scope>NUCLEOTIDE SEQUENCE [LARGE SCALE GENOMIC DNA]</scope>
    <source>
        <strain>SNP6</strain>
    </source>
</reference>
<dbReference type="OrthoDB" id="5825at2157"/>
<dbReference type="STRING" id="693661.Arcve_0992"/>
<evidence type="ECO:0000256" key="1">
    <source>
        <dbReference type="ARBA" id="ARBA00006115"/>
    </source>
</evidence>